<name>A0A316YQL6_9BASI</name>
<sequence length="324" mass="34666">MSASTSRGAVPSRQPTPLDEEEQSSAAVRTGRQALVLTFASAGLGNSLSAICTNPFDIIKVRQQLAVDRSRASFWSVAASMARNEGVRSWWNGVTASCLREASYSTIRMGSYESFKELYSPLVDVSSFTNKLLAGITSGAIGAAIATPTDLVKVRMQAARPPSGEPPFPNTFVGFARVYQEGAARSSSPLAGLQSLYRGVGPTVVRAAILTSTQIGCYDEAKTLMKARLGLSEGVALHFASSMVAGFVCSAASQPVDVIKVRIMQDKSRQINGAFHSLGMLLRNEGPLALYKGFGMCWARLGTHTVISLVLFERFRALFGIKPL</sequence>
<proteinExistence type="inferred from homology"/>
<keyword evidence="4 8" id="KW-0812">Transmembrane</keyword>
<evidence type="ECO:0000256" key="1">
    <source>
        <dbReference type="ARBA" id="ARBA00004141"/>
    </source>
</evidence>
<dbReference type="OrthoDB" id="756301at2759"/>
<evidence type="ECO:0000256" key="2">
    <source>
        <dbReference type="ARBA" id="ARBA00006375"/>
    </source>
</evidence>
<keyword evidence="7 8" id="KW-0472">Membrane</keyword>
<dbReference type="PROSITE" id="PS50920">
    <property type="entry name" value="SOLCAR"/>
    <property type="match status" value="3"/>
</dbReference>
<accession>A0A316YQL6</accession>
<dbReference type="InterPro" id="IPR018108">
    <property type="entry name" value="MCP_transmembrane"/>
</dbReference>
<keyword evidence="12" id="KW-1185">Reference proteome</keyword>
<dbReference type="GeneID" id="37043012"/>
<dbReference type="SUPFAM" id="SSF103506">
    <property type="entry name" value="Mitochondrial carrier"/>
    <property type="match status" value="1"/>
</dbReference>
<gene>
    <name evidence="11" type="ORF">FA10DRAFT_265523</name>
</gene>
<keyword evidence="3 9" id="KW-0813">Transport</keyword>
<evidence type="ECO:0000256" key="10">
    <source>
        <dbReference type="SAM" id="MobiDB-lite"/>
    </source>
</evidence>
<dbReference type="EMBL" id="KZ819635">
    <property type="protein sequence ID" value="PWN91677.1"/>
    <property type="molecule type" value="Genomic_DNA"/>
</dbReference>
<dbReference type="Proteomes" id="UP000245768">
    <property type="component" value="Unassembled WGS sequence"/>
</dbReference>
<dbReference type="AlphaFoldDB" id="A0A316YQL6"/>
<evidence type="ECO:0000256" key="5">
    <source>
        <dbReference type="ARBA" id="ARBA00022737"/>
    </source>
</evidence>
<evidence type="ECO:0000256" key="3">
    <source>
        <dbReference type="ARBA" id="ARBA00022448"/>
    </source>
</evidence>
<dbReference type="PANTHER" id="PTHR45618">
    <property type="entry name" value="MITOCHONDRIAL DICARBOXYLATE CARRIER-RELATED"/>
    <property type="match status" value="1"/>
</dbReference>
<evidence type="ECO:0000256" key="9">
    <source>
        <dbReference type="RuleBase" id="RU000488"/>
    </source>
</evidence>
<reference evidence="11 12" key="1">
    <citation type="journal article" date="2018" name="Mol. Biol. Evol.">
        <title>Broad Genomic Sampling Reveals a Smut Pathogenic Ancestry of the Fungal Clade Ustilaginomycotina.</title>
        <authorList>
            <person name="Kijpornyongpan T."/>
            <person name="Mondo S.J."/>
            <person name="Barry K."/>
            <person name="Sandor L."/>
            <person name="Lee J."/>
            <person name="Lipzen A."/>
            <person name="Pangilinan J."/>
            <person name="LaButti K."/>
            <person name="Hainaut M."/>
            <person name="Henrissat B."/>
            <person name="Grigoriev I.V."/>
            <person name="Spatafora J.W."/>
            <person name="Aime M.C."/>
        </authorList>
    </citation>
    <scope>NUCLEOTIDE SEQUENCE [LARGE SCALE GENOMIC DNA]</scope>
    <source>
        <strain evidence="11 12">MCA 4198</strain>
    </source>
</reference>
<keyword evidence="5" id="KW-0677">Repeat</keyword>
<evidence type="ECO:0000256" key="8">
    <source>
        <dbReference type="PROSITE-ProRule" id="PRU00282"/>
    </source>
</evidence>
<feature type="repeat" description="Solcar" evidence="8">
    <location>
        <begin position="233"/>
        <end position="318"/>
    </location>
</feature>
<protein>
    <submittedName>
        <fullName evidence="11">Mitochondrial carrier</fullName>
    </submittedName>
</protein>
<evidence type="ECO:0000313" key="12">
    <source>
        <dbReference type="Proteomes" id="UP000245768"/>
    </source>
</evidence>
<evidence type="ECO:0000313" key="11">
    <source>
        <dbReference type="EMBL" id="PWN91677.1"/>
    </source>
</evidence>
<comment type="similarity">
    <text evidence="2 9">Belongs to the mitochondrial carrier (TC 2.A.29) family.</text>
</comment>
<dbReference type="STRING" id="215250.A0A316YQL6"/>
<dbReference type="Pfam" id="PF00153">
    <property type="entry name" value="Mito_carr"/>
    <property type="match status" value="3"/>
</dbReference>
<comment type="subcellular location">
    <subcellularLocation>
        <location evidence="1">Membrane</location>
        <topology evidence="1">Multi-pass membrane protein</topology>
    </subcellularLocation>
</comment>
<evidence type="ECO:0000256" key="6">
    <source>
        <dbReference type="ARBA" id="ARBA00022989"/>
    </source>
</evidence>
<organism evidence="11 12">
    <name type="scientific">Acaromyces ingoldii</name>
    <dbReference type="NCBI Taxonomy" id="215250"/>
    <lineage>
        <taxon>Eukaryota</taxon>
        <taxon>Fungi</taxon>
        <taxon>Dikarya</taxon>
        <taxon>Basidiomycota</taxon>
        <taxon>Ustilaginomycotina</taxon>
        <taxon>Exobasidiomycetes</taxon>
        <taxon>Exobasidiales</taxon>
        <taxon>Cryptobasidiaceae</taxon>
        <taxon>Acaromyces</taxon>
    </lineage>
</organism>
<dbReference type="InterPro" id="IPR050391">
    <property type="entry name" value="Mito_Metabolite_Transporter"/>
</dbReference>
<dbReference type="InParanoid" id="A0A316YQL6"/>
<keyword evidence="6" id="KW-1133">Transmembrane helix</keyword>
<feature type="region of interest" description="Disordered" evidence="10">
    <location>
        <begin position="1"/>
        <end position="25"/>
    </location>
</feature>
<feature type="repeat" description="Solcar" evidence="8">
    <location>
        <begin position="33"/>
        <end position="118"/>
    </location>
</feature>
<dbReference type="Gene3D" id="1.50.40.10">
    <property type="entry name" value="Mitochondrial carrier domain"/>
    <property type="match status" value="1"/>
</dbReference>
<dbReference type="InterPro" id="IPR023395">
    <property type="entry name" value="MCP_dom_sf"/>
</dbReference>
<dbReference type="GO" id="GO:0016020">
    <property type="term" value="C:membrane"/>
    <property type="evidence" value="ECO:0007669"/>
    <property type="project" value="UniProtKB-SubCell"/>
</dbReference>
<evidence type="ECO:0000256" key="4">
    <source>
        <dbReference type="ARBA" id="ARBA00022692"/>
    </source>
</evidence>
<dbReference type="RefSeq" id="XP_025378875.1">
    <property type="nucleotide sequence ID" value="XM_025521096.1"/>
</dbReference>
<feature type="repeat" description="Solcar" evidence="8">
    <location>
        <begin position="126"/>
        <end position="224"/>
    </location>
</feature>
<evidence type="ECO:0000256" key="7">
    <source>
        <dbReference type="ARBA" id="ARBA00023136"/>
    </source>
</evidence>